<name>A0A9P7ZD46_9HYPO</name>
<proteinExistence type="predicted"/>
<dbReference type="GeneID" id="70295244"/>
<dbReference type="RefSeq" id="XP_046113640.1">
    <property type="nucleotide sequence ID" value="XM_046264341.1"/>
</dbReference>
<keyword evidence="2" id="KW-1185">Reference proteome</keyword>
<organism evidence="1 2">
    <name type="scientific">Emericellopsis atlantica</name>
    <dbReference type="NCBI Taxonomy" id="2614577"/>
    <lineage>
        <taxon>Eukaryota</taxon>
        <taxon>Fungi</taxon>
        <taxon>Dikarya</taxon>
        <taxon>Ascomycota</taxon>
        <taxon>Pezizomycotina</taxon>
        <taxon>Sordariomycetes</taxon>
        <taxon>Hypocreomycetidae</taxon>
        <taxon>Hypocreales</taxon>
        <taxon>Bionectriaceae</taxon>
        <taxon>Emericellopsis</taxon>
    </lineage>
</organism>
<reference evidence="1" key="1">
    <citation type="journal article" date="2021" name="IMA Fungus">
        <title>Genomic characterization of three marine fungi, including Emericellopsis atlantica sp. nov. with signatures of a generalist lifestyle and marine biomass degradation.</title>
        <authorList>
            <person name="Hagestad O.C."/>
            <person name="Hou L."/>
            <person name="Andersen J.H."/>
            <person name="Hansen E.H."/>
            <person name="Altermark B."/>
            <person name="Li C."/>
            <person name="Kuhnert E."/>
            <person name="Cox R.J."/>
            <person name="Crous P.W."/>
            <person name="Spatafora J.W."/>
            <person name="Lail K."/>
            <person name="Amirebrahimi M."/>
            <person name="Lipzen A."/>
            <person name="Pangilinan J."/>
            <person name="Andreopoulos W."/>
            <person name="Hayes R.D."/>
            <person name="Ng V."/>
            <person name="Grigoriev I.V."/>
            <person name="Jackson S.A."/>
            <person name="Sutton T.D.S."/>
            <person name="Dobson A.D.W."/>
            <person name="Rama T."/>
        </authorList>
    </citation>
    <scope>NUCLEOTIDE SEQUENCE</scope>
    <source>
        <strain evidence="1">TS7</strain>
    </source>
</reference>
<dbReference type="Proteomes" id="UP000887229">
    <property type="component" value="Unassembled WGS sequence"/>
</dbReference>
<comment type="caution">
    <text evidence="1">The sequence shown here is derived from an EMBL/GenBank/DDBJ whole genome shotgun (WGS) entry which is preliminary data.</text>
</comment>
<gene>
    <name evidence="1" type="ORF">F5Z01DRAFT_668356</name>
</gene>
<evidence type="ECO:0000313" key="1">
    <source>
        <dbReference type="EMBL" id="KAG9249716.1"/>
    </source>
</evidence>
<accession>A0A9P7ZD46</accession>
<sequence>MQTTMANHVPPPYSGQPRRYPGPVSAVVAPQAALANNDYAFRICIDTSTTIRQDKNIVNIAGSAAEQAAAIAEAVTAAMHRNSSAECGIPMIDGDGHPRPIDVEISACLTIDGSGNFVGDAKSLAGVGQQQ</sequence>
<dbReference type="EMBL" id="MU251293">
    <property type="protein sequence ID" value="KAG9249716.1"/>
    <property type="molecule type" value="Genomic_DNA"/>
</dbReference>
<protein>
    <submittedName>
        <fullName evidence="1">Uncharacterized protein</fullName>
    </submittedName>
</protein>
<dbReference type="AlphaFoldDB" id="A0A9P7ZD46"/>
<dbReference type="OrthoDB" id="5409271at2759"/>
<evidence type="ECO:0000313" key="2">
    <source>
        <dbReference type="Proteomes" id="UP000887229"/>
    </source>
</evidence>